<name>A0A7R9BDI7_9CRUS</name>
<dbReference type="EMBL" id="CAJPEX010000105">
    <property type="protein sequence ID" value="CAG0913342.1"/>
    <property type="molecule type" value="Genomic_DNA"/>
</dbReference>
<protein>
    <submittedName>
        <fullName evidence="1">Uncharacterized protein</fullName>
    </submittedName>
</protein>
<gene>
    <name evidence="1" type="ORF">NMOB1V02_LOCUS1089</name>
</gene>
<evidence type="ECO:0000313" key="1">
    <source>
        <dbReference type="EMBL" id="CAD7273190.1"/>
    </source>
</evidence>
<sequence length="351" mass="37070">MTASYRCYRNHGPGLPINEGFRVETLAADPSCGGQVSRPLTMKKDGIQTRNRKLSSKSKKKKNGFGLGDVIKPLASAAAFSGFAAVSGAAGGNALSQGNANMYSMYNMYNSVAGMHHPTHAHPHPAHHSSQVMNAGGFMSGPGNHMAMPGHHHSHQVAVAASMGMAGLSSASSPLSFGSSPAGLGLASTNNMWASLEEVFSRGANGTTARNKGNTSGFNYIVSIQAPDERSCFEIKVSHSARFNELLIAHGAEQLAVMKMSMIDAEPGTRIDCRRWALGVLLKQTSENESEAAGSRAFAVPDSGTENARMLYFSLPGREGGRITGQKTADKRNYTLRQVICPSSGAWPAQG</sequence>
<keyword evidence="2" id="KW-1185">Reference proteome</keyword>
<dbReference type="Proteomes" id="UP000678499">
    <property type="component" value="Unassembled WGS sequence"/>
</dbReference>
<accession>A0A7R9BDI7</accession>
<organism evidence="1">
    <name type="scientific">Notodromas monacha</name>
    <dbReference type="NCBI Taxonomy" id="399045"/>
    <lineage>
        <taxon>Eukaryota</taxon>
        <taxon>Metazoa</taxon>
        <taxon>Ecdysozoa</taxon>
        <taxon>Arthropoda</taxon>
        <taxon>Crustacea</taxon>
        <taxon>Oligostraca</taxon>
        <taxon>Ostracoda</taxon>
        <taxon>Podocopa</taxon>
        <taxon>Podocopida</taxon>
        <taxon>Cypridocopina</taxon>
        <taxon>Cypridoidea</taxon>
        <taxon>Cyprididae</taxon>
        <taxon>Notodromas</taxon>
    </lineage>
</organism>
<evidence type="ECO:0000313" key="2">
    <source>
        <dbReference type="Proteomes" id="UP000678499"/>
    </source>
</evidence>
<reference evidence="1" key="1">
    <citation type="submission" date="2020-11" db="EMBL/GenBank/DDBJ databases">
        <authorList>
            <person name="Tran Van P."/>
        </authorList>
    </citation>
    <scope>NUCLEOTIDE SEQUENCE</scope>
</reference>
<dbReference type="AlphaFoldDB" id="A0A7R9BDI7"/>
<dbReference type="OrthoDB" id="515401at2759"/>
<proteinExistence type="predicted"/>
<dbReference type="EMBL" id="OA882142">
    <property type="protein sequence ID" value="CAD7273190.1"/>
    <property type="molecule type" value="Genomic_DNA"/>
</dbReference>